<dbReference type="Gene3D" id="2.30.30.940">
    <property type="match status" value="1"/>
</dbReference>
<evidence type="ECO:0000313" key="6">
    <source>
        <dbReference type="EMBL" id="MBM6913660.1"/>
    </source>
</evidence>
<evidence type="ECO:0000313" key="7">
    <source>
        <dbReference type="Proteomes" id="UP000707138"/>
    </source>
</evidence>
<dbReference type="PANTHER" id="PTHR43788:SF6">
    <property type="entry name" value="DNA HELICASE B"/>
    <property type="match status" value="1"/>
</dbReference>
<organism evidence="6 7">
    <name type="scientific">Veillonella magna</name>
    <dbReference type="NCBI Taxonomy" id="464322"/>
    <lineage>
        <taxon>Bacteria</taxon>
        <taxon>Bacillati</taxon>
        <taxon>Bacillota</taxon>
        <taxon>Negativicutes</taxon>
        <taxon>Veillonellales</taxon>
        <taxon>Veillonellaceae</taxon>
        <taxon>Veillonella</taxon>
    </lineage>
</organism>
<dbReference type="CDD" id="cd17933">
    <property type="entry name" value="DEXSc_RecD-like"/>
    <property type="match status" value="1"/>
</dbReference>
<dbReference type="CDD" id="cd18809">
    <property type="entry name" value="SF1_C_RecD"/>
    <property type="match status" value="1"/>
</dbReference>
<evidence type="ECO:0000256" key="3">
    <source>
        <dbReference type="SAM" id="MobiDB-lite"/>
    </source>
</evidence>
<dbReference type="InterPro" id="IPR027351">
    <property type="entry name" value="(+)RNA_virus_helicase_core_dom"/>
</dbReference>
<dbReference type="InterPro" id="IPR027417">
    <property type="entry name" value="P-loop_NTPase"/>
</dbReference>
<name>A0ABS2GK27_9FIRM</name>
<dbReference type="RefSeq" id="WP_205088506.1">
    <property type="nucleotide sequence ID" value="NZ_JACJLA010000030.1"/>
</dbReference>
<dbReference type="SUPFAM" id="SSF55464">
    <property type="entry name" value="Origin of replication-binding domain, RBD-like"/>
    <property type="match status" value="1"/>
</dbReference>
<evidence type="ECO:0000256" key="2">
    <source>
        <dbReference type="ARBA" id="ARBA00022840"/>
    </source>
</evidence>
<gene>
    <name evidence="6" type="ORF">H6A01_10095</name>
</gene>
<dbReference type="Proteomes" id="UP000707138">
    <property type="component" value="Unassembled WGS sequence"/>
</dbReference>
<dbReference type="SUPFAM" id="SSF52540">
    <property type="entry name" value="P-loop containing nucleoside triphosphate hydrolases"/>
    <property type="match status" value="2"/>
</dbReference>
<accession>A0ABS2GK27</accession>
<dbReference type="Gene3D" id="3.40.50.300">
    <property type="entry name" value="P-loop containing nucleotide triphosphate hydrolases"/>
    <property type="match status" value="2"/>
</dbReference>
<dbReference type="InterPro" id="IPR050534">
    <property type="entry name" value="Coronavir_polyprotein_1ab"/>
</dbReference>
<evidence type="ECO:0000256" key="1">
    <source>
        <dbReference type="ARBA" id="ARBA00022741"/>
    </source>
</evidence>
<dbReference type="Pfam" id="PF13604">
    <property type="entry name" value="AAA_30"/>
    <property type="match status" value="1"/>
</dbReference>
<feature type="compositionally biased region" description="Polar residues" evidence="3">
    <location>
        <begin position="850"/>
        <end position="863"/>
    </location>
</feature>
<keyword evidence="1" id="KW-0547">Nucleotide-binding</keyword>
<dbReference type="PANTHER" id="PTHR43788">
    <property type="entry name" value="DNA2/NAM7 HELICASE FAMILY MEMBER"/>
    <property type="match status" value="1"/>
</dbReference>
<comment type="caution">
    <text evidence="6">The sequence shown here is derived from an EMBL/GenBank/DDBJ whole genome shotgun (WGS) entry which is preliminary data.</text>
</comment>
<feature type="domain" description="(+)RNA virus helicase C-terminal" evidence="4">
    <location>
        <begin position="722"/>
        <end position="816"/>
    </location>
</feature>
<proteinExistence type="predicted"/>
<keyword evidence="2" id="KW-0067">ATP-binding</keyword>
<protein>
    <submittedName>
        <fullName evidence="6">Relaxase domain-containing protein</fullName>
    </submittedName>
</protein>
<feature type="compositionally biased region" description="Polar residues" evidence="3">
    <location>
        <begin position="833"/>
        <end position="843"/>
    </location>
</feature>
<dbReference type="EMBL" id="JACJLA010000030">
    <property type="protein sequence ID" value="MBM6913660.1"/>
    <property type="molecule type" value="Genomic_DNA"/>
</dbReference>
<feature type="region of interest" description="Disordered" evidence="3">
    <location>
        <begin position="833"/>
        <end position="863"/>
    </location>
</feature>
<dbReference type="InterPro" id="IPR014862">
    <property type="entry name" value="TrwC"/>
</dbReference>
<feature type="domain" description="TrwC relaxase" evidence="5">
    <location>
        <begin position="14"/>
        <end position="289"/>
    </location>
</feature>
<reference evidence="6 7" key="1">
    <citation type="journal article" date="2021" name="Sci. Rep.">
        <title>The distribution of antibiotic resistance genes in chicken gut microbiota commensals.</title>
        <authorList>
            <person name="Juricova H."/>
            <person name="Matiasovicova J."/>
            <person name="Kubasova T."/>
            <person name="Cejkova D."/>
            <person name="Rychlik I."/>
        </authorList>
    </citation>
    <scope>NUCLEOTIDE SEQUENCE [LARGE SCALE GENOMIC DNA]</scope>
    <source>
        <strain evidence="6 7">An537</strain>
    </source>
</reference>
<evidence type="ECO:0000259" key="4">
    <source>
        <dbReference type="Pfam" id="PF01443"/>
    </source>
</evidence>
<sequence>MLTTSNVSMIQAGKYYGKDDYYARTLTKEDFWFGNGLLSPLGDSIPNPNQTTIVPLTHPDYEAIRNSLKEEFPPDSKKLAIDITFSPPKSVPIAMLNPTLKYDLIDAHNQAVKRVLSFIEENHVIWRKHTNKDNKTEHIQTKNALFACLQHRVSREQDPQLHTHCLLFRKTMVNGKIMTIEDRFIHSNQYLFSLMYDNELCRALQERNIPIREANSPDHKNNHFEISGVSDVLIDHFSKRKHQIQHYQETHGFSDTWEGAHAAGLASRKAKPPEDLLALEKVWQQDIKELGGFSVQKISPTNEPLRALEIDTLMKSSIDALQEKAYAFSKSDVMIEVYKQGMMMGITLPELENAFDNHLQSHLIRVGFRHLNNEPYYTTPKNMARAKYIDNILLTPKIEDYSALSPEIATEQVESISKELKESQGWELSKGQKEAVKLMLSTSDKYVAIEGIAGSGKTTMLEQAKTLYDTQGVKVIGMAFTGKAAEAMESEAAIPSQTIHKYLNQLSPSTPHDNWDFSAVKKADNPEVWIVDESSMLTDHLLSNILEASEKRNAKVVFLGDPNQLLPIGTGNAFARMTQESNEQVPTVRMREINRQEEGSNLRKTVEALSGKFDNIEKTSPLAYIDENIKEIPQRDYRINSVIADFFNYTPEEQDKTAILVARNNDRNELNQRIHERLVKDKHLSSERVLSSINQYGAEEAKPYSVGEKIIFTKNDYKIKDTNGGTVGIKNGQIGKIIDINGPKVTVETNTKQQITFNSREYKHFDYGYAMTTFKAQGLTVDNALIMHDSTQRSSNTRNKIYVDVSRAKKSVKIFTDDKEALVKQAKRFQQKITASTFSPRPTQNKERNLNNAQNTKTKTLER</sequence>
<dbReference type="Pfam" id="PF08751">
    <property type="entry name" value="TrwC"/>
    <property type="match status" value="1"/>
</dbReference>
<dbReference type="Pfam" id="PF01443">
    <property type="entry name" value="Viral_helicase1"/>
    <property type="match status" value="1"/>
</dbReference>
<evidence type="ECO:0000259" key="5">
    <source>
        <dbReference type="Pfam" id="PF08751"/>
    </source>
</evidence>
<dbReference type="NCBIfam" id="NF041492">
    <property type="entry name" value="MobF"/>
    <property type="match status" value="1"/>
</dbReference>
<keyword evidence="7" id="KW-1185">Reference proteome</keyword>